<gene>
    <name evidence="2" type="ORF">H4W29_006826</name>
</gene>
<dbReference type="SUPFAM" id="SSF55729">
    <property type="entry name" value="Acyl-CoA N-acyltransferases (Nat)"/>
    <property type="match status" value="1"/>
</dbReference>
<evidence type="ECO:0000313" key="2">
    <source>
        <dbReference type="EMBL" id="MBE1509579.1"/>
    </source>
</evidence>
<proteinExistence type="predicted"/>
<keyword evidence="3" id="KW-1185">Reference proteome</keyword>
<dbReference type="EMBL" id="JADBEC010000003">
    <property type="protein sequence ID" value="MBE1509579.1"/>
    <property type="molecule type" value="Genomic_DNA"/>
</dbReference>
<reference evidence="2 3" key="1">
    <citation type="submission" date="2020-10" db="EMBL/GenBank/DDBJ databases">
        <title>Sequencing the genomes of 1000 actinobacteria strains.</title>
        <authorList>
            <person name="Klenk H.-P."/>
        </authorList>
    </citation>
    <scope>NUCLEOTIDE SEQUENCE [LARGE SCALE GENOMIC DNA]</scope>
    <source>
        <strain evidence="2 3">DSM 7307</strain>
    </source>
</reference>
<evidence type="ECO:0000313" key="3">
    <source>
        <dbReference type="Proteomes" id="UP000620262"/>
    </source>
</evidence>
<dbReference type="RefSeq" id="WP_192733148.1">
    <property type="nucleotide sequence ID" value="NZ_BAAAVL010000008.1"/>
</dbReference>
<dbReference type="PROSITE" id="PS51186">
    <property type="entry name" value="GNAT"/>
    <property type="match status" value="1"/>
</dbReference>
<dbReference type="PANTHER" id="PTHR43792:SF1">
    <property type="entry name" value="N-ACETYLTRANSFERASE DOMAIN-CONTAINING PROTEIN"/>
    <property type="match status" value="1"/>
</dbReference>
<accession>A0ABR9J2A0</accession>
<dbReference type="Proteomes" id="UP000620262">
    <property type="component" value="Unassembled WGS sequence"/>
</dbReference>
<dbReference type="InterPro" id="IPR000182">
    <property type="entry name" value="GNAT_dom"/>
</dbReference>
<dbReference type="InterPro" id="IPR051531">
    <property type="entry name" value="N-acetyltransferase"/>
</dbReference>
<feature type="domain" description="N-acetyltransferase" evidence="1">
    <location>
        <begin position="28"/>
        <end position="171"/>
    </location>
</feature>
<evidence type="ECO:0000259" key="1">
    <source>
        <dbReference type="PROSITE" id="PS51186"/>
    </source>
</evidence>
<organism evidence="2 3">
    <name type="scientific">Rhizobium viscosum</name>
    <name type="common">Arthrobacter viscosus</name>
    <dbReference type="NCBI Taxonomy" id="1673"/>
    <lineage>
        <taxon>Bacteria</taxon>
        <taxon>Pseudomonadati</taxon>
        <taxon>Pseudomonadota</taxon>
        <taxon>Alphaproteobacteria</taxon>
        <taxon>Hyphomicrobiales</taxon>
        <taxon>Rhizobiaceae</taxon>
        <taxon>Rhizobium/Agrobacterium group</taxon>
        <taxon>Rhizobium</taxon>
    </lineage>
</organism>
<comment type="caution">
    <text evidence="2">The sequence shown here is derived from an EMBL/GenBank/DDBJ whole genome shotgun (WGS) entry which is preliminary data.</text>
</comment>
<dbReference type="Pfam" id="PF13302">
    <property type="entry name" value="Acetyltransf_3"/>
    <property type="match status" value="1"/>
</dbReference>
<name>A0ABR9J2A0_RHIVS</name>
<sequence length="175" mass="19893">MSGEIIFETPRLIARMWGEGEAGLIHDLHSTIETTRYMSGGAPWSREKAEERLRSYFAEQARDGTTKYKILGREDGRYIGRAGISLFHTGEYEMGYAFYSREWGKGYATEIATGLADWFFARAIAPHFVAFTHPDNLASQHILKKIGMRERGPIFIENVQGVEFEMTAAMRQTVT</sequence>
<dbReference type="PANTHER" id="PTHR43792">
    <property type="entry name" value="GNAT FAMILY, PUTATIVE (AFU_ORTHOLOGUE AFUA_3G00765)-RELATED-RELATED"/>
    <property type="match status" value="1"/>
</dbReference>
<dbReference type="InterPro" id="IPR016181">
    <property type="entry name" value="Acyl_CoA_acyltransferase"/>
</dbReference>
<protein>
    <submittedName>
        <fullName evidence="2">RimJ/RimL family protein N-acetyltransferase</fullName>
    </submittedName>
</protein>
<dbReference type="Gene3D" id="3.40.630.30">
    <property type="match status" value="1"/>
</dbReference>